<dbReference type="PANTHER" id="PTHR43822:SF2">
    <property type="entry name" value="HOMOACONITASE, MITOCHONDRIAL"/>
    <property type="match status" value="1"/>
</dbReference>
<dbReference type="GO" id="GO:0046872">
    <property type="term" value="F:metal ion binding"/>
    <property type="evidence" value="ECO:0007669"/>
    <property type="project" value="UniProtKB-KW"/>
</dbReference>
<dbReference type="InterPro" id="IPR006251">
    <property type="entry name" value="Homoacnase/IPMdehydase_lsu"/>
</dbReference>
<evidence type="ECO:0000313" key="8">
    <source>
        <dbReference type="Proteomes" id="UP000628736"/>
    </source>
</evidence>
<dbReference type="NCBIfam" id="NF001614">
    <property type="entry name" value="PRK00402.1"/>
    <property type="match status" value="1"/>
</dbReference>
<keyword evidence="4" id="KW-0411">Iron-sulfur</keyword>
<organism evidence="7 8">
    <name type="scientific">Flintibacter hominis</name>
    <dbReference type="NCBI Taxonomy" id="2763048"/>
    <lineage>
        <taxon>Bacteria</taxon>
        <taxon>Bacillati</taxon>
        <taxon>Bacillota</taxon>
        <taxon>Clostridia</taxon>
        <taxon>Eubacteriales</taxon>
        <taxon>Flintibacter</taxon>
    </lineage>
</organism>
<evidence type="ECO:0000256" key="2">
    <source>
        <dbReference type="ARBA" id="ARBA00022723"/>
    </source>
</evidence>
<dbReference type="GO" id="GO:0003861">
    <property type="term" value="F:3-isopropylmalate dehydratase activity"/>
    <property type="evidence" value="ECO:0007669"/>
    <property type="project" value="UniProtKB-EC"/>
</dbReference>
<dbReference type="InterPro" id="IPR015931">
    <property type="entry name" value="Acnase/IPM_dHydase_lsu_aba_1/3"/>
</dbReference>
<feature type="domain" description="Aconitase/3-isopropylmalate dehydratase large subunit alpha/beta/alpha" evidence="6">
    <location>
        <begin position="8"/>
        <end position="282"/>
    </location>
</feature>
<gene>
    <name evidence="7" type="ORF">H8S11_03930</name>
</gene>
<dbReference type="Gene3D" id="3.30.499.10">
    <property type="entry name" value="Aconitase, domain 3"/>
    <property type="match status" value="2"/>
</dbReference>
<comment type="caution">
    <text evidence="7">The sequence shown here is derived from an EMBL/GenBank/DDBJ whole genome shotgun (WGS) entry which is preliminary data.</text>
</comment>
<dbReference type="InterPro" id="IPR011826">
    <property type="entry name" value="HAcnase/IPMdehydase_lsu_prok"/>
</dbReference>
<keyword evidence="2" id="KW-0479">Metal-binding</keyword>
<dbReference type="NCBIfam" id="TIGR02086">
    <property type="entry name" value="IPMI_arch"/>
    <property type="match status" value="1"/>
</dbReference>
<proteinExistence type="predicted"/>
<evidence type="ECO:0000256" key="5">
    <source>
        <dbReference type="ARBA" id="ARBA00023239"/>
    </source>
</evidence>
<dbReference type="GO" id="GO:0051539">
    <property type="term" value="F:4 iron, 4 sulfur cluster binding"/>
    <property type="evidence" value="ECO:0007669"/>
    <property type="project" value="UniProtKB-KW"/>
</dbReference>
<dbReference type="AlphaFoldDB" id="A0A8J6J0V6"/>
<name>A0A8J6J0V6_9FIRM</name>
<dbReference type="InterPro" id="IPR036008">
    <property type="entry name" value="Aconitase_4Fe-4S_dom"/>
</dbReference>
<accession>A0A8J6J0V6</accession>
<keyword evidence="3" id="KW-0408">Iron</keyword>
<dbReference type="SUPFAM" id="SSF53732">
    <property type="entry name" value="Aconitase iron-sulfur domain"/>
    <property type="match status" value="1"/>
</dbReference>
<sequence>MGKTIAEKIFSIKSKSDAKAGDVIIAQVDAAMSNDASGPLTIEIFHDMDATQVPYPERIAFILDHYVPCPDSKVAELQQTVFDFSTQYGISIFQAGEGIAHQVFDEQGYVQPGRLIVGGDSHSTTYGYLNCLGIGIGSSDMAMVFQSGELWFKVPETIKIDFIGKPNPGIGGKEVALWLIRMLGVNGGNYKAVEYGGEGLVHLSMNDRRTICNMMAECCAKCSVMPFDAVAMAYCCERGLPSNGAVASDSDAVYCEHYTVNLSKIQHIIACPHGVSNCKELSELEGLKVDMVLLGTCTNGRLEDFRTIYELLKQTPGRKFQTETLVIPASRNIYMAMLEEGIATELLSRGAMILTPSCGPCCGSSPGVPRNGFTVLSTANRNFLGRMGNTEANIYLGSPLVAAASALTGKFTDPKELMHHGTV</sequence>
<dbReference type="InterPro" id="IPR001030">
    <property type="entry name" value="Acoase/IPM_deHydtase_lsu_aba"/>
</dbReference>
<evidence type="ECO:0000256" key="3">
    <source>
        <dbReference type="ARBA" id="ARBA00023004"/>
    </source>
</evidence>
<evidence type="ECO:0000256" key="1">
    <source>
        <dbReference type="ARBA" id="ARBA00022485"/>
    </source>
</evidence>
<dbReference type="NCBIfam" id="TIGR01343">
    <property type="entry name" value="hacA_fam"/>
    <property type="match status" value="1"/>
</dbReference>
<dbReference type="RefSeq" id="WP_186852257.1">
    <property type="nucleotide sequence ID" value="NZ_JACOPO010000002.1"/>
</dbReference>
<evidence type="ECO:0000313" key="7">
    <source>
        <dbReference type="EMBL" id="MBC5721964.1"/>
    </source>
</evidence>
<dbReference type="PRINTS" id="PR00415">
    <property type="entry name" value="ACONITASE"/>
</dbReference>
<dbReference type="GO" id="GO:0009098">
    <property type="term" value="P:L-leucine biosynthetic process"/>
    <property type="evidence" value="ECO:0007669"/>
    <property type="project" value="InterPro"/>
</dbReference>
<protein>
    <submittedName>
        <fullName evidence="7">3-isopropylmalate dehydratase large subunit</fullName>
        <ecNumber evidence="7">4.2.1.33</ecNumber>
    </submittedName>
</protein>
<dbReference type="Proteomes" id="UP000628736">
    <property type="component" value="Unassembled WGS sequence"/>
</dbReference>
<keyword evidence="5 7" id="KW-0456">Lyase</keyword>
<dbReference type="EC" id="4.2.1.33" evidence="7"/>
<dbReference type="Pfam" id="PF00330">
    <property type="entry name" value="Aconitase"/>
    <property type="match status" value="1"/>
</dbReference>
<keyword evidence="1" id="KW-0004">4Fe-4S</keyword>
<keyword evidence="8" id="KW-1185">Reference proteome</keyword>
<evidence type="ECO:0000256" key="4">
    <source>
        <dbReference type="ARBA" id="ARBA00023014"/>
    </source>
</evidence>
<dbReference type="PANTHER" id="PTHR43822">
    <property type="entry name" value="HOMOACONITASE, MITOCHONDRIAL-RELATED"/>
    <property type="match status" value="1"/>
</dbReference>
<reference evidence="7" key="1">
    <citation type="submission" date="2020-08" db="EMBL/GenBank/DDBJ databases">
        <title>Genome public.</title>
        <authorList>
            <person name="Liu C."/>
            <person name="Sun Q."/>
        </authorList>
    </citation>
    <scope>NUCLEOTIDE SEQUENCE</scope>
    <source>
        <strain evidence="7">NSJ-23</strain>
    </source>
</reference>
<evidence type="ECO:0000259" key="6">
    <source>
        <dbReference type="Pfam" id="PF00330"/>
    </source>
</evidence>
<dbReference type="InterPro" id="IPR050067">
    <property type="entry name" value="IPM_dehydratase_rel_enz"/>
</dbReference>
<dbReference type="EMBL" id="JACOPO010000002">
    <property type="protein sequence ID" value="MBC5721964.1"/>
    <property type="molecule type" value="Genomic_DNA"/>
</dbReference>